<evidence type="ECO:0000256" key="1">
    <source>
        <dbReference type="ARBA" id="ARBA00004651"/>
    </source>
</evidence>
<dbReference type="CDD" id="cd04187">
    <property type="entry name" value="DPM1_like_bac"/>
    <property type="match status" value="1"/>
</dbReference>
<gene>
    <name evidence="11" type="ORF">Cop2CBH44_07550</name>
</gene>
<keyword evidence="5 9" id="KW-0812">Transmembrane</keyword>
<feature type="transmembrane region" description="Helical" evidence="9">
    <location>
        <begin position="229"/>
        <end position="255"/>
    </location>
</feature>
<dbReference type="GO" id="GO:0005886">
    <property type="term" value="C:plasma membrane"/>
    <property type="evidence" value="ECO:0007669"/>
    <property type="project" value="UniProtKB-SubCell"/>
</dbReference>
<reference evidence="12" key="1">
    <citation type="submission" date="2020-07" db="EMBL/GenBank/DDBJ databases">
        <title>Complete genome sequencing of Coprobacter sp. strain 2CBH44.</title>
        <authorList>
            <person name="Sakamoto M."/>
            <person name="Murakami T."/>
            <person name="Mori H."/>
        </authorList>
    </citation>
    <scope>NUCLEOTIDE SEQUENCE [LARGE SCALE GENOMIC DNA]</scope>
    <source>
        <strain evidence="12">2CBH44</strain>
    </source>
</reference>
<dbReference type="InterPro" id="IPR001173">
    <property type="entry name" value="Glyco_trans_2-like"/>
</dbReference>
<keyword evidence="4 11" id="KW-0808">Transferase</keyword>
<dbReference type="PANTHER" id="PTHR48090">
    <property type="entry name" value="UNDECAPRENYL-PHOSPHATE 4-DEOXY-4-FORMAMIDO-L-ARABINOSE TRANSFERASE-RELATED"/>
    <property type="match status" value="1"/>
</dbReference>
<name>A0A7G1HUG0_9BACT</name>
<evidence type="ECO:0000256" key="7">
    <source>
        <dbReference type="ARBA" id="ARBA00023136"/>
    </source>
</evidence>
<keyword evidence="2" id="KW-1003">Cell membrane</keyword>
<dbReference type="InterPro" id="IPR029044">
    <property type="entry name" value="Nucleotide-diphossugar_trans"/>
</dbReference>
<evidence type="ECO:0000256" key="4">
    <source>
        <dbReference type="ARBA" id="ARBA00022679"/>
    </source>
</evidence>
<keyword evidence="6 9" id="KW-1133">Transmembrane helix</keyword>
<accession>A0A7G1HUG0</accession>
<evidence type="ECO:0000256" key="2">
    <source>
        <dbReference type="ARBA" id="ARBA00022475"/>
    </source>
</evidence>
<dbReference type="SUPFAM" id="SSF53448">
    <property type="entry name" value="Nucleotide-diphospho-sugar transferases"/>
    <property type="match status" value="1"/>
</dbReference>
<dbReference type="Gene3D" id="3.90.550.10">
    <property type="entry name" value="Spore Coat Polysaccharide Biosynthesis Protein SpsA, Chain A"/>
    <property type="match status" value="1"/>
</dbReference>
<dbReference type="AlphaFoldDB" id="A0A7G1HUG0"/>
<organism evidence="11 12">
    <name type="scientific">Coprobacter secundus subsp. similis</name>
    <dbReference type="NCBI Taxonomy" id="2751153"/>
    <lineage>
        <taxon>Bacteria</taxon>
        <taxon>Pseudomonadati</taxon>
        <taxon>Bacteroidota</taxon>
        <taxon>Bacteroidia</taxon>
        <taxon>Bacteroidales</taxon>
        <taxon>Barnesiellaceae</taxon>
        <taxon>Coprobacter</taxon>
    </lineage>
</organism>
<evidence type="ECO:0000259" key="10">
    <source>
        <dbReference type="Pfam" id="PF00535"/>
    </source>
</evidence>
<dbReference type="FunFam" id="3.90.550.10:FF:000079">
    <property type="entry name" value="Probable glycosyl transferase"/>
    <property type="match status" value="1"/>
</dbReference>
<dbReference type="KEGG" id="copr:Cop2CBH44_07550"/>
<dbReference type="InterPro" id="IPR050256">
    <property type="entry name" value="Glycosyltransferase_2"/>
</dbReference>
<dbReference type="Proteomes" id="UP000594042">
    <property type="component" value="Chromosome"/>
</dbReference>
<evidence type="ECO:0000256" key="6">
    <source>
        <dbReference type="ARBA" id="ARBA00022989"/>
    </source>
</evidence>
<comment type="subcellular location">
    <subcellularLocation>
        <location evidence="1">Cell membrane</location>
        <topology evidence="1">Multi-pass membrane protein</topology>
    </subcellularLocation>
</comment>
<protein>
    <submittedName>
        <fullName evidence="11">Glycosyl transferase</fullName>
    </submittedName>
</protein>
<keyword evidence="12" id="KW-1185">Reference proteome</keyword>
<dbReference type="EMBL" id="AP023322">
    <property type="protein sequence ID" value="BCI62402.1"/>
    <property type="molecule type" value="Genomic_DNA"/>
</dbReference>
<evidence type="ECO:0000313" key="12">
    <source>
        <dbReference type="Proteomes" id="UP000594042"/>
    </source>
</evidence>
<dbReference type="Pfam" id="PF00535">
    <property type="entry name" value="Glycos_transf_2"/>
    <property type="match status" value="1"/>
</dbReference>
<evidence type="ECO:0000256" key="3">
    <source>
        <dbReference type="ARBA" id="ARBA00022676"/>
    </source>
</evidence>
<evidence type="ECO:0000256" key="8">
    <source>
        <dbReference type="ARBA" id="ARBA00038152"/>
    </source>
</evidence>
<evidence type="ECO:0000256" key="5">
    <source>
        <dbReference type="ARBA" id="ARBA00022692"/>
    </source>
</evidence>
<sequence>MKLSVIIPCYNEEAVLETSYTRFSNVLQSTGYDYEMIMVNDGSKDQTLKILSTFAQKDKNIKIISFSRNFGHQNAVTAGLHNCSGDIAVIIDADLQDPPEVIPEMVEVYKKEKCNVVYAVRNKRKGESFFKLITAKLYYRTLNYLSDYSFPVDTGDFRLVDRKVLETFRQFPEKHKYLRGLFSWMGFKQIPFYYNRDERAAGETKYSFQKMIKLASVGIFGFSKKPLKLAISLGTISILVALVMVIWIIYLQIFAQDNVVQGWSSTIITILFLGGIQLFTIGILGEYIGNIFDETKNRPEYIIQEKINFEE</sequence>
<evidence type="ECO:0000313" key="11">
    <source>
        <dbReference type="EMBL" id="BCI62402.1"/>
    </source>
</evidence>
<feature type="transmembrane region" description="Helical" evidence="9">
    <location>
        <begin position="267"/>
        <end position="288"/>
    </location>
</feature>
<dbReference type="RefSeq" id="WP_200755567.1">
    <property type="nucleotide sequence ID" value="NZ_AP023322.1"/>
</dbReference>
<proteinExistence type="inferred from homology"/>
<keyword evidence="7 9" id="KW-0472">Membrane</keyword>
<comment type="similarity">
    <text evidence="8">Belongs to the glycosyltransferase 2 family. GtrB subfamily.</text>
</comment>
<feature type="domain" description="Glycosyltransferase 2-like" evidence="10">
    <location>
        <begin position="4"/>
        <end position="167"/>
    </location>
</feature>
<evidence type="ECO:0000256" key="9">
    <source>
        <dbReference type="SAM" id="Phobius"/>
    </source>
</evidence>
<keyword evidence="3" id="KW-0328">Glycosyltransferase</keyword>
<dbReference type="PANTHER" id="PTHR48090:SF1">
    <property type="entry name" value="PROPHAGE BACTOPRENOL GLUCOSYL TRANSFERASE HOMOLOG"/>
    <property type="match status" value="1"/>
</dbReference>
<dbReference type="GO" id="GO:0016757">
    <property type="term" value="F:glycosyltransferase activity"/>
    <property type="evidence" value="ECO:0007669"/>
    <property type="project" value="UniProtKB-KW"/>
</dbReference>